<dbReference type="GO" id="GO:0070822">
    <property type="term" value="C:Sin3-type complex"/>
    <property type="evidence" value="ECO:0007669"/>
    <property type="project" value="TreeGrafter"/>
</dbReference>
<evidence type="ECO:0000259" key="1">
    <source>
        <dbReference type="Pfam" id="PF25995"/>
    </source>
</evidence>
<dbReference type="OMA" id="VHGFEIY"/>
<sequence>MSFYPLDPWTGQASAARKKKSTQKLIELSKDVKWRHYIFPDFTVVYGLRLGDLSSFPCREYSVSGFELYIVEQWVYERRPTVVIVSYTGSKQDVMHGIRITLPEDLNMWPEDLSGYYQQLASYCTLKDIDAFTSVFITDLSQFPSTLNLLHVEFGNMKDIWFTHKVNFNLKRLKCIGRSALSLADPPDASLEKFLQLYMLPMRDKDQAMKSVVTLITLVQISLWYFELLRPEYKDGIYCKHTDEALDQWWSIYGTVYLGIDRPRKEGSLGPSTICGLISFVLSCYFKFVVKDVSSLKDPFDEESFRTAVYNFQKKHGLEKTSFLNFITVTKLFEVSSKISNTDIFKFRKVVKSTVQDIAGKGNPIQLSSEILTTDLSKLISHLQSGGYIKAFWKAKLDPECHFPKVDFTKANYDNTKYFIDPVENFGDKPGLEVSAQSNSSNNIEHTDLLKVGECKVPLQVDTSVWTKHMDIIDTVHFQEEIFRRASFSSVKETIGTGQLTCNYKDKCLSRHKLQRSSSFSIVEDVAYEWTMPFEPSVVRIAREIMKAQSIANSRFDRYSGDYKIVAIKSGILRIGNLSNQINVDMSTLQSHQNMLLKKHEHLQKSMQELDSLAARFNYDIRILDIRMRDINESISQLGSKLQKVENYIKNHPSYMLDRVDTLKTTSEFEKEAQRIFELEKTRYNGLVVGLLKRVVYPQLRRDWSKSWMWRWLFRDHIKGV</sequence>
<dbReference type="InterPro" id="IPR038919">
    <property type="entry name" value="STB2/STB2"/>
</dbReference>
<dbReference type="STRING" id="931890.I6NDP5"/>
<dbReference type="GeneID" id="11470829"/>
<organism evidence="2 3">
    <name type="scientific">Eremothecium cymbalariae (strain CBS 270.75 / DBVPG 7215 / KCTC 17166 / NRRL Y-17582)</name>
    <name type="common">Yeast</name>
    <dbReference type="NCBI Taxonomy" id="931890"/>
    <lineage>
        <taxon>Eukaryota</taxon>
        <taxon>Fungi</taxon>
        <taxon>Dikarya</taxon>
        <taxon>Ascomycota</taxon>
        <taxon>Saccharomycotina</taxon>
        <taxon>Saccharomycetes</taxon>
        <taxon>Saccharomycetales</taxon>
        <taxon>Saccharomycetaceae</taxon>
        <taxon>Eremothecium</taxon>
    </lineage>
</organism>
<accession>I6NDP5</accession>
<dbReference type="eggNOG" id="ENOG502QT8Q">
    <property type="taxonomic scope" value="Eukaryota"/>
</dbReference>
<reference evidence="2 3" key="1">
    <citation type="journal article" date="2011" name="G3 (Bethesda)">
        <title>Genome evolution in the Eremothecium clade of the Saccharomyces complex revealed by comparative genomics.</title>
        <authorList>
            <person name="Wendland J."/>
            <person name="Walther A."/>
        </authorList>
    </citation>
    <scope>NUCLEOTIDE SEQUENCE [LARGE SCALE GENOMIC DNA]</scope>
    <source>
        <strain evidence="3">CBS 270.75 / DBVPG 7215 / KCTC 17166 / NRRL Y-17582</strain>
    </source>
</reference>
<keyword evidence="3" id="KW-1185">Reference proteome</keyword>
<dbReference type="PANTHER" id="PTHR31011:SF2">
    <property type="entry name" value="PROTEIN STB2-RELATED"/>
    <property type="match status" value="1"/>
</dbReference>
<dbReference type="EMBL" id="CP002501">
    <property type="protein sequence ID" value="AET40187.1"/>
    <property type="molecule type" value="Genomic_DNA"/>
</dbReference>
<dbReference type="OrthoDB" id="19806at2759"/>
<evidence type="ECO:0000313" key="3">
    <source>
        <dbReference type="Proteomes" id="UP000006790"/>
    </source>
</evidence>
<dbReference type="Pfam" id="PF25995">
    <property type="entry name" value="STB6_N"/>
    <property type="match status" value="1"/>
</dbReference>
<dbReference type="PANTHER" id="PTHR31011">
    <property type="entry name" value="PROTEIN STB2-RELATED"/>
    <property type="match status" value="1"/>
</dbReference>
<dbReference type="FunCoup" id="I6NDP5">
    <property type="interactions" value="80"/>
</dbReference>
<proteinExistence type="predicted"/>
<dbReference type="AlphaFoldDB" id="I6NDP5"/>
<dbReference type="RefSeq" id="XP_003647004.1">
    <property type="nucleotide sequence ID" value="XM_003646956.1"/>
</dbReference>
<name>I6NDP5_ERECY</name>
<gene>
    <name evidence="2" type="ordered locus">Ecym_5435</name>
</gene>
<dbReference type="HOGENOM" id="CLU_010065_0_0_1"/>
<dbReference type="Proteomes" id="UP000006790">
    <property type="component" value="Chromosome 5"/>
</dbReference>
<dbReference type="InParanoid" id="I6NDP5"/>
<protein>
    <recommendedName>
        <fullName evidence="1">STB6-like N-terminal domain-containing protein</fullName>
    </recommendedName>
</protein>
<evidence type="ECO:0000313" key="2">
    <source>
        <dbReference type="EMBL" id="AET40187.1"/>
    </source>
</evidence>
<dbReference type="KEGG" id="erc:Ecym_5435"/>
<dbReference type="InterPro" id="IPR059025">
    <property type="entry name" value="STB6_N"/>
</dbReference>
<feature type="domain" description="STB6-like N-terminal" evidence="1">
    <location>
        <begin position="36"/>
        <end position="173"/>
    </location>
</feature>